<dbReference type="AlphaFoldDB" id="A0A7R9ELJ6"/>
<feature type="transmembrane region" description="Helical" evidence="2">
    <location>
        <begin position="132"/>
        <end position="154"/>
    </location>
</feature>
<dbReference type="EMBL" id="OD564269">
    <property type="protein sequence ID" value="CAD7437414.1"/>
    <property type="molecule type" value="Genomic_DNA"/>
</dbReference>
<proteinExistence type="predicted"/>
<feature type="region of interest" description="Disordered" evidence="1">
    <location>
        <begin position="173"/>
        <end position="203"/>
    </location>
</feature>
<keyword evidence="2" id="KW-1133">Transmembrane helix</keyword>
<evidence type="ECO:0000256" key="2">
    <source>
        <dbReference type="SAM" id="Phobius"/>
    </source>
</evidence>
<gene>
    <name evidence="3" type="ORF">TBIB3V08_LOCUS29</name>
</gene>
<sequence>MRRGMFGVGKLSGCGEECSEWASCQDEERDVRSGQVVRMRRGMFGVEGCLEWASCQDEERDVWSGQVVRMRRGMFGVGKLSGCGEGCLEWGVLSTEMELNSGSRTEFISADILENPIEYGRTGGWFFSFTKVVVFVLVALTAAVLTGVIVYFSFPCSRVEVDRVVLYMPNSRIEGSSSEPGSDRLNGTTPTGSPDTLDSTTSVPVTDLRLPNTLIPLHYKLRVQPFIEESHGDNFTFQVK</sequence>
<reference evidence="3" key="1">
    <citation type="submission" date="2020-11" db="EMBL/GenBank/DDBJ databases">
        <authorList>
            <person name="Tran Van P."/>
        </authorList>
    </citation>
    <scope>NUCLEOTIDE SEQUENCE</scope>
</reference>
<evidence type="ECO:0000256" key="1">
    <source>
        <dbReference type="SAM" id="MobiDB-lite"/>
    </source>
</evidence>
<protein>
    <submittedName>
        <fullName evidence="3">Uncharacterized protein</fullName>
    </submittedName>
</protein>
<organism evidence="3">
    <name type="scientific">Timema bartmani</name>
    <dbReference type="NCBI Taxonomy" id="61472"/>
    <lineage>
        <taxon>Eukaryota</taxon>
        <taxon>Metazoa</taxon>
        <taxon>Ecdysozoa</taxon>
        <taxon>Arthropoda</taxon>
        <taxon>Hexapoda</taxon>
        <taxon>Insecta</taxon>
        <taxon>Pterygota</taxon>
        <taxon>Neoptera</taxon>
        <taxon>Polyneoptera</taxon>
        <taxon>Phasmatodea</taxon>
        <taxon>Timematodea</taxon>
        <taxon>Timematoidea</taxon>
        <taxon>Timematidae</taxon>
        <taxon>Timema</taxon>
    </lineage>
</organism>
<evidence type="ECO:0000313" key="3">
    <source>
        <dbReference type="EMBL" id="CAD7437414.1"/>
    </source>
</evidence>
<keyword evidence="2" id="KW-0472">Membrane</keyword>
<keyword evidence="2" id="KW-0812">Transmembrane</keyword>
<accession>A0A7R9ELJ6</accession>
<name>A0A7R9ELJ6_9NEOP</name>